<dbReference type="FunFam" id="1.20.1250.20:FF:000320">
    <property type="entry name" value="Monocarboxylate transporter"/>
    <property type="match status" value="1"/>
</dbReference>
<dbReference type="PANTHER" id="PTHR11360">
    <property type="entry name" value="MONOCARBOXYLATE TRANSPORTER"/>
    <property type="match status" value="1"/>
</dbReference>
<dbReference type="PANTHER" id="PTHR11360:SF306">
    <property type="entry name" value="RE01051P"/>
    <property type="match status" value="1"/>
</dbReference>
<feature type="transmembrane region" description="Helical" evidence="3">
    <location>
        <begin position="212"/>
        <end position="232"/>
    </location>
</feature>
<feature type="non-terminal residue" evidence="5">
    <location>
        <position position="414"/>
    </location>
</feature>
<dbReference type="SUPFAM" id="SSF103473">
    <property type="entry name" value="MFS general substrate transporter"/>
    <property type="match status" value="1"/>
</dbReference>
<evidence type="ECO:0000256" key="3">
    <source>
        <dbReference type="SAM" id="Phobius"/>
    </source>
</evidence>
<dbReference type="CDD" id="cd17352">
    <property type="entry name" value="MFS_MCT_SLC16"/>
    <property type="match status" value="1"/>
</dbReference>
<evidence type="ECO:0000256" key="1">
    <source>
        <dbReference type="ARBA" id="ARBA00004141"/>
    </source>
</evidence>
<feature type="domain" description="Major facilitator superfamily (MFS) profile" evidence="4">
    <location>
        <begin position="214"/>
        <end position="414"/>
    </location>
</feature>
<accession>A0A9Q0N9N5</accession>
<dbReference type="PROSITE" id="PS50850">
    <property type="entry name" value="MFS"/>
    <property type="match status" value="1"/>
</dbReference>
<dbReference type="OrthoDB" id="2213137at2759"/>
<dbReference type="InterPro" id="IPR020846">
    <property type="entry name" value="MFS_dom"/>
</dbReference>
<feature type="transmembrane region" description="Helical" evidence="3">
    <location>
        <begin position="308"/>
        <end position="334"/>
    </location>
</feature>
<feature type="non-terminal residue" evidence="5">
    <location>
        <position position="1"/>
    </location>
</feature>
<keyword evidence="3" id="KW-1133">Transmembrane helix</keyword>
<feature type="transmembrane region" description="Helical" evidence="3">
    <location>
        <begin position="252"/>
        <end position="271"/>
    </location>
</feature>
<name>A0A9Q0N9N5_9DIPT</name>
<dbReference type="GO" id="GO:0016020">
    <property type="term" value="C:membrane"/>
    <property type="evidence" value="ECO:0007669"/>
    <property type="project" value="UniProtKB-SubCell"/>
</dbReference>
<dbReference type="InterPro" id="IPR050327">
    <property type="entry name" value="Proton-linked_MCT"/>
</dbReference>
<sequence>LIKIKETTKIKPMHLGFKREKQRKQHILHKKCLYPENGVSRLPWSDKDSRGPLHRPYGTTGTSEHNTPARLPSDCPIQFDEAETIKATLVDCNTAGSMFSIHSAPPVPLADLGNLQSANSLLEFDVIGKDSPRRPASLAIDNNSMHYHSSKTIAAFQHQHSEIEEDDNENLLTVSSLTARPLIAKSRELRSSKLAERFKRKKRIPADPLDGGYGWFVVLGAFFVQFWVAGLVKSYGVLFVEILETFPTKSTAVVSWIPAILSALCLALAPLSSALCQRFSCRSVVFVGGLFCTFGLTLSYFATSLYHLLFTFGILTGIGGGLSTTPGIIIVSMYFDKHRALANGICVSGTAAGSFVFPALIRHLVQNYGFHGTILILGGCMLHVCACAALYRPLETISDVSITSKSPDNASRIV</sequence>
<reference evidence="5" key="1">
    <citation type="submission" date="2022-07" db="EMBL/GenBank/DDBJ databases">
        <authorList>
            <person name="Trinca V."/>
            <person name="Uliana J.V.C."/>
            <person name="Torres T.T."/>
            <person name="Ward R.J."/>
            <person name="Monesi N."/>
        </authorList>
    </citation>
    <scope>NUCLEOTIDE SEQUENCE</scope>
    <source>
        <strain evidence="5">HSMRA1968</strain>
        <tissue evidence="5">Whole embryos</tissue>
    </source>
</reference>
<evidence type="ECO:0000313" key="6">
    <source>
        <dbReference type="Proteomes" id="UP001151699"/>
    </source>
</evidence>
<feature type="transmembrane region" description="Helical" evidence="3">
    <location>
        <begin position="283"/>
        <end position="302"/>
    </location>
</feature>
<dbReference type="Gene3D" id="1.20.1250.20">
    <property type="entry name" value="MFS general substrate transporter like domains"/>
    <property type="match status" value="1"/>
</dbReference>
<feature type="transmembrane region" description="Helical" evidence="3">
    <location>
        <begin position="341"/>
        <end position="361"/>
    </location>
</feature>
<protein>
    <submittedName>
        <fullName evidence="5">Monocarboxylate transporter 12</fullName>
    </submittedName>
</protein>
<keyword evidence="6" id="KW-1185">Reference proteome</keyword>
<dbReference type="GO" id="GO:0008028">
    <property type="term" value="F:monocarboxylic acid transmembrane transporter activity"/>
    <property type="evidence" value="ECO:0007669"/>
    <property type="project" value="TreeGrafter"/>
</dbReference>
<evidence type="ECO:0000313" key="5">
    <source>
        <dbReference type="EMBL" id="KAJ6645481.1"/>
    </source>
</evidence>
<dbReference type="AlphaFoldDB" id="A0A9Q0N9N5"/>
<dbReference type="Pfam" id="PF07690">
    <property type="entry name" value="MFS_1"/>
    <property type="match status" value="1"/>
</dbReference>
<feature type="transmembrane region" description="Helical" evidence="3">
    <location>
        <begin position="373"/>
        <end position="391"/>
    </location>
</feature>
<dbReference type="InterPro" id="IPR011701">
    <property type="entry name" value="MFS"/>
</dbReference>
<evidence type="ECO:0000256" key="2">
    <source>
        <dbReference type="SAM" id="MobiDB-lite"/>
    </source>
</evidence>
<proteinExistence type="predicted"/>
<dbReference type="Proteomes" id="UP001151699">
    <property type="component" value="Chromosome A"/>
</dbReference>
<organism evidence="5 6">
    <name type="scientific">Pseudolycoriella hygida</name>
    <dbReference type="NCBI Taxonomy" id="35572"/>
    <lineage>
        <taxon>Eukaryota</taxon>
        <taxon>Metazoa</taxon>
        <taxon>Ecdysozoa</taxon>
        <taxon>Arthropoda</taxon>
        <taxon>Hexapoda</taxon>
        <taxon>Insecta</taxon>
        <taxon>Pterygota</taxon>
        <taxon>Neoptera</taxon>
        <taxon>Endopterygota</taxon>
        <taxon>Diptera</taxon>
        <taxon>Nematocera</taxon>
        <taxon>Sciaroidea</taxon>
        <taxon>Sciaridae</taxon>
        <taxon>Pseudolycoriella</taxon>
    </lineage>
</organism>
<comment type="subcellular location">
    <subcellularLocation>
        <location evidence="1">Membrane</location>
        <topology evidence="1">Multi-pass membrane protein</topology>
    </subcellularLocation>
</comment>
<gene>
    <name evidence="5" type="primary">Slc16a12_0</name>
    <name evidence="5" type="ORF">Bhyg_00687</name>
</gene>
<keyword evidence="3" id="KW-0812">Transmembrane</keyword>
<dbReference type="EMBL" id="WJQU01000001">
    <property type="protein sequence ID" value="KAJ6645481.1"/>
    <property type="molecule type" value="Genomic_DNA"/>
</dbReference>
<dbReference type="InterPro" id="IPR036259">
    <property type="entry name" value="MFS_trans_sf"/>
</dbReference>
<comment type="caution">
    <text evidence="5">The sequence shown here is derived from an EMBL/GenBank/DDBJ whole genome shotgun (WGS) entry which is preliminary data.</text>
</comment>
<feature type="region of interest" description="Disordered" evidence="2">
    <location>
        <begin position="43"/>
        <end position="71"/>
    </location>
</feature>
<evidence type="ECO:0000259" key="4">
    <source>
        <dbReference type="PROSITE" id="PS50850"/>
    </source>
</evidence>
<keyword evidence="3" id="KW-0472">Membrane</keyword>